<dbReference type="AlphaFoldDB" id="A0A3M0G0M3"/>
<keyword evidence="1" id="KW-0472">Membrane</keyword>
<dbReference type="Proteomes" id="UP000275256">
    <property type="component" value="Unassembled WGS sequence"/>
</dbReference>
<feature type="transmembrane region" description="Helical" evidence="1">
    <location>
        <begin position="94"/>
        <end position="120"/>
    </location>
</feature>
<name>A0A3M0G0M3_9ACTN</name>
<protein>
    <submittedName>
        <fullName evidence="3">DUF1707 domain-containing protein</fullName>
    </submittedName>
</protein>
<proteinExistence type="predicted"/>
<dbReference type="RefSeq" id="WP_121902343.1">
    <property type="nucleotide sequence ID" value="NZ_REFW01000004.1"/>
</dbReference>
<gene>
    <name evidence="3" type="ORF">EAX62_13985</name>
</gene>
<dbReference type="InterPro" id="IPR012551">
    <property type="entry name" value="DUF1707_SHOCT-like"/>
</dbReference>
<evidence type="ECO:0000256" key="1">
    <source>
        <dbReference type="SAM" id="Phobius"/>
    </source>
</evidence>
<feature type="domain" description="DUF1707" evidence="2">
    <location>
        <begin position="19"/>
        <end position="68"/>
    </location>
</feature>
<keyword evidence="1" id="KW-0812">Transmembrane</keyword>
<dbReference type="OrthoDB" id="3748531at2"/>
<keyword evidence="1" id="KW-1133">Transmembrane helix</keyword>
<accession>A0A3M0G0M3</accession>
<evidence type="ECO:0000313" key="4">
    <source>
        <dbReference type="Proteomes" id="UP000275256"/>
    </source>
</evidence>
<dbReference type="Pfam" id="PF08044">
    <property type="entry name" value="DUF1707"/>
    <property type="match status" value="1"/>
</dbReference>
<sequence length="123" mass="12850">MSSLPPSSKYLQQAQADVDDVEREALTKRLSDAFADGRLQQDDYMAALDVVYGAQHLGELVPVIERLPAAAVEVPGIVQSSGVPAGQVSTSRNVLIPALLVTGVVLALLITLAVLVVLFAGVA</sequence>
<evidence type="ECO:0000259" key="2">
    <source>
        <dbReference type="Pfam" id="PF08044"/>
    </source>
</evidence>
<keyword evidence="4" id="KW-1185">Reference proteome</keyword>
<evidence type="ECO:0000313" key="3">
    <source>
        <dbReference type="EMBL" id="RMB58305.1"/>
    </source>
</evidence>
<reference evidence="3 4" key="1">
    <citation type="submission" date="2018-10" db="EMBL/GenBank/DDBJ databases">
        <title>Tessaracoccus antarcticuss sp. nov., isolated from sediment.</title>
        <authorList>
            <person name="Zhou L.Y."/>
            <person name="Du Z.J."/>
        </authorList>
    </citation>
    <scope>NUCLEOTIDE SEQUENCE [LARGE SCALE GENOMIC DNA]</scope>
    <source>
        <strain evidence="3 4">JDX10</strain>
    </source>
</reference>
<organism evidence="3 4">
    <name type="scientific">Tessaracoccus antarcticus</name>
    <dbReference type="NCBI Taxonomy" id="2479848"/>
    <lineage>
        <taxon>Bacteria</taxon>
        <taxon>Bacillati</taxon>
        <taxon>Actinomycetota</taxon>
        <taxon>Actinomycetes</taxon>
        <taxon>Propionibacteriales</taxon>
        <taxon>Propionibacteriaceae</taxon>
        <taxon>Tessaracoccus</taxon>
    </lineage>
</organism>
<comment type="caution">
    <text evidence="3">The sequence shown here is derived from an EMBL/GenBank/DDBJ whole genome shotgun (WGS) entry which is preliminary data.</text>
</comment>
<dbReference type="EMBL" id="REFW01000004">
    <property type="protein sequence ID" value="RMB58305.1"/>
    <property type="molecule type" value="Genomic_DNA"/>
</dbReference>